<proteinExistence type="predicted"/>
<evidence type="ECO:0000313" key="3">
    <source>
        <dbReference type="EnsemblMetazoa" id="MESCA006091-PA"/>
    </source>
</evidence>
<dbReference type="EnsemblMetazoa" id="MESCA006091-RA">
    <property type="protein sequence ID" value="MESCA006091-PA"/>
    <property type="gene ID" value="MESCA006091"/>
</dbReference>
<dbReference type="OMA" id="CTYHTTH"/>
<dbReference type="InterPro" id="IPR043988">
    <property type="entry name" value="CCZ1/INTU_longin_2"/>
</dbReference>
<dbReference type="PANTHER" id="PTHR13056">
    <property type="entry name" value="VACUOLAR FUSION PROTEIN CCZ1 HOMOLOG-RELATED"/>
    <property type="match status" value="1"/>
</dbReference>
<dbReference type="EMBL" id="CAQQ02197427">
    <property type="status" value="NOT_ANNOTATED_CDS"/>
    <property type="molecule type" value="Genomic_DNA"/>
</dbReference>
<evidence type="ECO:0000313" key="4">
    <source>
        <dbReference type="Proteomes" id="UP000015102"/>
    </source>
</evidence>
<dbReference type="GO" id="GO:0016192">
    <property type="term" value="P:vesicle-mediated transport"/>
    <property type="evidence" value="ECO:0007669"/>
    <property type="project" value="InterPro"/>
</dbReference>
<dbReference type="Pfam" id="PF19032">
    <property type="entry name" value="Intu_longin_2"/>
    <property type="match status" value="1"/>
</dbReference>
<dbReference type="Proteomes" id="UP000015102">
    <property type="component" value="Unassembled WGS sequence"/>
</dbReference>
<reference evidence="3" key="2">
    <citation type="submission" date="2015-06" db="UniProtKB">
        <authorList>
            <consortium name="EnsemblMetazoa"/>
        </authorList>
    </citation>
    <scope>IDENTIFICATION</scope>
</reference>
<feature type="domain" description="CCZ1/INTU second Longin" evidence="1">
    <location>
        <begin position="120"/>
        <end position="242"/>
    </location>
</feature>
<protein>
    <recommendedName>
        <fullName evidence="5">CCZ1/INTU/HSP4 first Longin domain-containing protein</fullName>
    </recommendedName>
</protein>
<dbReference type="InterPro" id="IPR043989">
    <property type="entry name" value="CCZ1/INTU/HSP4_longin_3"/>
</dbReference>
<accession>T1GR20</accession>
<sequence>MILNVPNEVSAKDGAQVSDYRGEEVNDEVYRNVLKQSYKMFKFFNGTFKQNFTGKSKDEQSQNLSNILEQYFKPYLENLKLPTCNYFNILKSVQYFPLEKNLFLRLHNFIKIVKATFNTIDHCAYFFNEDVVWSEICSEDLFCLHQYLTSSLFPKAIQQEISSGAVERNYLIDCDRYGGFLTGQSNSENTIPPPVLYLHEKDGTLERYSLIVYRSMNGTFCIMIDASKDLPNDFYSELQSFMSQQIAKLSSDIGEFFLKSSPVTPITDVDSPRYLFINDLTQQHKGNLTKKTELPLNISNTIAELFSESDSETGKYHEIMVKSTNDYWVVQKSSNHRQFCVVIHSNKSTLIDISNDVNKLFTQEIKNNVFFEQ</sequence>
<dbReference type="InterPro" id="IPR013176">
    <property type="entry name" value="Ccz1"/>
</dbReference>
<dbReference type="Pfam" id="PF19033">
    <property type="entry name" value="Intu_longin_3"/>
    <property type="match status" value="1"/>
</dbReference>
<dbReference type="PANTHER" id="PTHR13056:SF0">
    <property type="entry name" value="VACUOLAR FUSION PROTEIN CCZ1 HOMOLOG-RELATED"/>
    <property type="match status" value="1"/>
</dbReference>
<name>T1GR20_MEGSC</name>
<dbReference type="GO" id="GO:0035658">
    <property type="term" value="C:Mon1-Ccz1 complex"/>
    <property type="evidence" value="ECO:0007669"/>
    <property type="project" value="InterPro"/>
</dbReference>
<evidence type="ECO:0008006" key="5">
    <source>
        <dbReference type="Google" id="ProtNLM"/>
    </source>
</evidence>
<evidence type="ECO:0000259" key="1">
    <source>
        <dbReference type="Pfam" id="PF19032"/>
    </source>
</evidence>
<organism evidence="3 4">
    <name type="scientific">Megaselia scalaris</name>
    <name type="common">Humpbacked fly</name>
    <name type="synonym">Phora scalaris</name>
    <dbReference type="NCBI Taxonomy" id="36166"/>
    <lineage>
        <taxon>Eukaryota</taxon>
        <taxon>Metazoa</taxon>
        <taxon>Ecdysozoa</taxon>
        <taxon>Arthropoda</taxon>
        <taxon>Hexapoda</taxon>
        <taxon>Insecta</taxon>
        <taxon>Pterygota</taxon>
        <taxon>Neoptera</taxon>
        <taxon>Endopterygota</taxon>
        <taxon>Diptera</taxon>
        <taxon>Brachycera</taxon>
        <taxon>Muscomorpha</taxon>
        <taxon>Platypezoidea</taxon>
        <taxon>Phoridae</taxon>
        <taxon>Megaseliini</taxon>
        <taxon>Megaselia</taxon>
    </lineage>
</organism>
<feature type="domain" description="CCZ1/INTU/HPS4 third Longin" evidence="2">
    <location>
        <begin position="271"/>
        <end position="360"/>
    </location>
</feature>
<dbReference type="AlphaFoldDB" id="T1GR20"/>
<dbReference type="STRING" id="36166.T1GR20"/>
<evidence type="ECO:0000259" key="2">
    <source>
        <dbReference type="Pfam" id="PF19033"/>
    </source>
</evidence>
<reference evidence="4" key="1">
    <citation type="submission" date="2013-02" db="EMBL/GenBank/DDBJ databases">
        <authorList>
            <person name="Hughes D."/>
        </authorList>
    </citation>
    <scope>NUCLEOTIDE SEQUENCE</scope>
    <source>
        <strain>Durham</strain>
        <strain evidence="4">NC isolate 2 -- Noor lab</strain>
    </source>
</reference>
<keyword evidence="4" id="KW-1185">Reference proteome</keyword>
<dbReference type="HOGENOM" id="CLU_037828_2_0_1"/>